<keyword evidence="3 11" id="KW-0328">Glycosyltransferase</keyword>
<evidence type="ECO:0000256" key="4">
    <source>
        <dbReference type="ARBA" id="ARBA00022679"/>
    </source>
</evidence>
<keyword evidence="4" id="KW-0808">Transferase</keyword>
<organism evidence="12 13">
    <name type="scientific">Stichopus japonicus</name>
    <name type="common">Sea cucumber</name>
    <dbReference type="NCBI Taxonomy" id="307972"/>
    <lineage>
        <taxon>Eukaryota</taxon>
        <taxon>Metazoa</taxon>
        <taxon>Echinodermata</taxon>
        <taxon>Eleutherozoa</taxon>
        <taxon>Echinozoa</taxon>
        <taxon>Holothuroidea</taxon>
        <taxon>Aspidochirotacea</taxon>
        <taxon>Aspidochirotida</taxon>
        <taxon>Stichopodidae</taxon>
        <taxon>Apostichopus</taxon>
    </lineage>
</organism>
<keyword evidence="10" id="KW-0325">Glycoprotein</keyword>
<evidence type="ECO:0000256" key="8">
    <source>
        <dbReference type="ARBA" id="ARBA00023034"/>
    </source>
</evidence>
<dbReference type="GO" id="GO:0006493">
    <property type="term" value="P:protein O-linked glycosylation"/>
    <property type="evidence" value="ECO:0007669"/>
    <property type="project" value="TreeGrafter"/>
</dbReference>
<sequence length="407" mass="46956">MKSIKVLFSLYSVIRSCPSAVDVYIGTDDTYVNIPRLYRHLAYRNNGDKRIWRGFLRSGMKPVRDKQSPFYVSREEFKDDQYPDFCSLDNGFVLSASSVRDVLFFARNETLIKFPDVFLGILASKTHINTKLDPSFGSQALEPNIHSCEVRLSMSTFTYISDPKIQWKALVNTTQLRKCLVPDIDVVVPKQTNNERYFDQVLQYLHNNETLCSSVKDKNYNVFVVSLISSHVRNYKQRNAIRETWGSQHLFLGRNVRYVFILGKVEGEKEAMTQELVAKEAQKYGDIVQGNFQESFKNLTLKVVLGLKWTTEFCSDAAYLYKGDEDMFVAWRNVIRFLLETSDKAGKEKMSRFFVGSSMAGSPRISNPKSRYYVNESYFAGDFYPLYCSGGSYLYPMISYRSCLRSL</sequence>
<accession>A0A2G8L7E9</accession>
<evidence type="ECO:0000256" key="9">
    <source>
        <dbReference type="ARBA" id="ARBA00023136"/>
    </source>
</evidence>
<dbReference type="EC" id="2.4.1.-" evidence="11"/>
<gene>
    <name evidence="12" type="ORF">BSL78_06914</name>
</gene>
<evidence type="ECO:0000256" key="10">
    <source>
        <dbReference type="ARBA" id="ARBA00023180"/>
    </source>
</evidence>
<comment type="subcellular location">
    <subcellularLocation>
        <location evidence="1 11">Golgi apparatus membrane</location>
        <topology evidence="1 11">Single-pass type II membrane protein</topology>
    </subcellularLocation>
</comment>
<dbReference type="Proteomes" id="UP000230750">
    <property type="component" value="Unassembled WGS sequence"/>
</dbReference>
<evidence type="ECO:0000256" key="1">
    <source>
        <dbReference type="ARBA" id="ARBA00004323"/>
    </source>
</evidence>
<evidence type="ECO:0000256" key="2">
    <source>
        <dbReference type="ARBA" id="ARBA00008661"/>
    </source>
</evidence>
<keyword evidence="6" id="KW-0735">Signal-anchor</keyword>
<dbReference type="Gene3D" id="3.90.550.50">
    <property type="match status" value="2"/>
</dbReference>
<dbReference type="GO" id="GO:0000139">
    <property type="term" value="C:Golgi membrane"/>
    <property type="evidence" value="ECO:0007669"/>
    <property type="project" value="UniProtKB-SubCell"/>
</dbReference>
<proteinExistence type="inferred from homology"/>
<dbReference type="EMBL" id="MRZV01000185">
    <property type="protein sequence ID" value="PIK56176.1"/>
    <property type="molecule type" value="Genomic_DNA"/>
</dbReference>
<dbReference type="InterPro" id="IPR002659">
    <property type="entry name" value="Glyco_trans_31"/>
</dbReference>
<dbReference type="PANTHER" id="PTHR11214">
    <property type="entry name" value="BETA-1,3-N-ACETYLGLUCOSAMINYLTRANSFERASE"/>
    <property type="match status" value="1"/>
</dbReference>
<evidence type="ECO:0000256" key="6">
    <source>
        <dbReference type="ARBA" id="ARBA00022968"/>
    </source>
</evidence>
<keyword evidence="13" id="KW-1185">Reference proteome</keyword>
<dbReference type="Pfam" id="PF01762">
    <property type="entry name" value="Galactosyl_T"/>
    <property type="match status" value="2"/>
</dbReference>
<keyword evidence="9" id="KW-0472">Membrane</keyword>
<comment type="similarity">
    <text evidence="2 11">Belongs to the glycosyltransferase 31 family.</text>
</comment>
<keyword evidence="8 11" id="KW-0333">Golgi apparatus</keyword>
<keyword evidence="5" id="KW-0812">Transmembrane</keyword>
<evidence type="ECO:0000313" key="13">
    <source>
        <dbReference type="Proteomes" id="UP000230750"/>
    </source>
</evidence>
<protein>
    <recommendedName>
        <fullName evidence="11">Hexosyltransferase</fullName>
        <ecNumber evidence="11">2.4.1.-</ecNumber>
    </recommendedName>
</protein>
<dbReference type="AlphaFoldDB" id="A0A2G8L7E9"/>
<keyword evidence="7" id="KW-1133">Transmembrane helix</keyword>
<name>A0A2G8L7E9_STIJA</name>
<reference evidence="12 13" key="1">
    <citation type="journal article" date="2017" name="PLoS Biol.">
        <title>The sea cucumber genome provides insights into morphological evolution and visceral regeneration.</title>
        <authorList>
            <person name="Zhang X."/>
            <person name="Sun L."/>
            <person name="Yuan J."/>
            <person name="Sun Y."/>
            <person name="Gao Y."/>
            <person name="Zhang L."/>
            <person name="Li S."/>
            <person name="Dai H."/>
            <person name="Hamel J.F."/>
            <person name="Liu C."/>
            <person name="Yu Y."/>
            <person name="Liu S."/>
            <person name="Lin W."/>
            <person name="Guo K."/>
            <person name="Jin S."/>
            <person name="Xu P."/>
            <person name="Storey K.B."/>
            <person name="Huan P."/>
            <person name="Zhang T."/>
            <person name="Zhou Y."/>
            <person name="Zhang J."/>
            <person name="Lin C."/>
            <person name="Li X."/>
            <person name="Xing L."/>
            <person name="Huo D."/>
            <person name="Sun M."/>
            <person name="Wang L."/>
            <person name="Mercier A."/>
            <person name="Li F."/>
            <person name="Yang H."/>
            <person name="Xiang J."/>
        </authorList>
    </citation>
    <scope>NUCLEOTIDE SEQUENCE [LARGE SCALE GENOMIC DNA]</scope>
    <source>
        <strain evidence="12">Shaxun</strain>
        <tissue evidence="12">Muscle</tissue>
    </source>
</reference>
<comment type="caution">
    <text evidence="12">The sequence shown here is derived from an EMBL/GenBank/DDBJ whole genome shotgun (WGS) entry which is preliminary data.</text>
</comment>
<dbReference type="GO" id="GO:0016758">
    <property type="term" value="F:hexosyltransferase activity"/>
    <property type="evidence" value="ECO:0007669"/>
    <property type="project" value="InterPro"/>
</dbReference>
<dbReference type="FunFam" id="3.90.550.50:FF:000001">
    <property type="entry name" value="Hexosyltransferase"/>
    <property type="match status" value="1"/>
</dbReference>
<dbReference type="OrthoDB" id="2139606at2759"/>
<dbReference type="STRING" id="307972.A0A2G8L7E9"/>
<evidence type="ECO:0000256" key="7">
    <source>
        <dbReference type="ARBA" id="ARBA00022989"/>
    </source>
</evidence>
<evidence type="ECO:0000256" key="11">
    <source>
        <dbReference type="RuleBase" id="RU363063"/>
    </source>
</evidence>
<evidence type="ECO:0000256" key="3">
    <source>
        <dbReference type="ARBA" id="ARBA00022676"/>
    </source>
</evidence>
<evidence type="ECO:0000313" key="12">
    <source>
        <dbReference type="EMBL" id="PIK56176.1"/>
    </source>
</evidence>
<evidence type="ECO:0000256" key="5">
    <source>
        <dbReference type="ARBA" id="ARBA00022692"/>
    </source>
</evidence>
<dbReference type="PANTHER" id="PTHR11214:SF365">
    <property type="entry name" value="HEXOSYLTRANSFERASE"/>
    <property type="match status" value="1"/>
</dbReference>